<dbReference type="Gene3D" id="3.90.280.10">
    <property type="entry name" value="PEBP-like"/>
    <property type="match status" value="1"/>
</dbReference>
<evidence type="ECO:0000256" key="1">
    <source>
        <dbReference type="SAM" id="SignalP"/>
    </source>
</evidence>
<name>A0A6M8UNT6_9GAMM</name>
<dbReference type="PANTHER" id="PTHR30289:SF1">
    <property type="entry name" value="PEBP (PHOSPHATIDYLETHANOLAMINE-BINDING PROTEIN) FAMILY PROTEIN"/>
    <property type="match status" value="1"/>
</dbReference>
<keyword evidence="3" id="KW-1185">Reference proteome</keyword>
<dbReference type="InterPro" id="IPR036610">
    <property type="entry name" value="PEBP-like_sf"/>
</dbReference>
<dbReference type="CDD" id="cd00865">
    <property type="entry name" value="PEBP_bact_arch"/>
    <property type="match status" value="1"/>
</dbReference>
<proteinExistence type="predicted"/>
<dbReference type="SUPFAM" id="SSF49777">
    <property type="entry name" value="PEBP-like"/>
    <property type="match status" value="1"/>
</dbReference>
<dbReference type="NCBIfam" id="TIGR00481">
    <property type="entry name" value="YbhB/YbcL family Raf kinase inhibitor-like protein"/>
    <property type="match status" value="1"/>
</dbReference>
<keyword evidence="1" id="KW-0732">Signal</keyword>
<dbReference type="Pfam" id="PF01161">
    <property type="entry name" value="PBP"/>
    <property type="match status" value="1"/>
</dbReference>
<dbReference type="Proteomes" id="UP000505325">
    <property type="component" value="Chromosome"/>
</dbReference>
<gene>
    <name evidence="2" type="ORF">PMPD1_2025</name>
</gene>
<accession>A0A6M8UNT6</accession>
<evidence type="ECO:0000313" key="3">
    <source>
        <dbReference type="Proteomes" id="UP000505325"/>
    </source>
</evidence>
<sequence>MKKAMLCAALLAASFPLLAQEVFTLRSPDFTDNALLNKKFAGSTPGNASCTGENISPALSWQAVPDGTKSFALLVFDPEGAKGLGVSHLVAYNISAQQTHFEQGALSAGKGFTGGKNSSGTLSYHGPCPPAGTGPHHYVFTLIASELAADALPQGLTREALLQRLKGHTLGGAGLIGRFGN</sequence>
<dbReference type="EMBL" id="CP054212">
    <property type="protein sequence ID" value="QKJ86973.1"/>
    <property type="molecule type" value="Genomic_DNA"/>
</dbReference>
<feature type="chain" id="PRO_5026901867" evidence="1">
    <location>
        <begin position="20"/>
        <end position="181"/>
    </location>
</feature>
<dbReference type="InterPro" id="IPR005247">
    <property type="entry name" value="YbhB_YbcL/LppC-like"/>
</dbReference>
<evidence type="ECO:0000313" key="2">
    <source>
        <dbReference type="EMBL" id="QKJ86973.1"/>
    </source>
</evidence>
<dbReference type="AlphaFoldDB" id="A0A6M8UNT6"/>
<reference evidence="2 3" key="1">
    <citation type="submission" date="2020-06" db="EMBL/GenBank/DDBJ databases">
        <title>Genome sequence of Paramixta manurensis strain PD-1.</title>
        <authorList>
            <person name="Lee C.W."/>
            <person name="Kim J."/>
        </authorList>
    </citation>
    <scope>NUCLEOTIDE SEQUENCE [LARGE SCALE GENOMIC DNA]</scope>
    <source>
        <strain evidence="2 3">PD-1</strain>
    </source>
</reference>
<protein>
    <submittedName>
        <fullName evidence="2">YbhB/YbcL family Raf kinase inhibitor-like protein</fullName>
    </submittedName>
</protein>
<dbReference type="InterPro" id="IPR008914">
    <property type="entry name" value="PEBP"/>
</dbReference>
<organism evidence="2 3">
    <name type="scientific">Paramixta manurensis</name>
    <dbReference type="NCBI Taxonomy" id="2740817"/>
    <lineage>
        <taxon>Bacteria</taxon>
        <taxon>Pseudomonadati</taxon>
        <taxon>Pseudomonadota</taxon>
        <taxon>Gammaproteobacteria</taxon>
        <taxon>Enterobacterales</taxon>
        <taxon>Erwiniaceae</taxon>
        <taxon>Paramixta</taxon>
    </lineage>
</organism>
<feature type="signal peptide" evidence="1">
    <location>
        <begin position="1"/>
        <end position="19"/>
    </location>
</feature>
<dbReference type="PANTHER" id="PTHR30289">
    <property type="entry name" value="UNCHARACTERIZED PROTEIN YBCL-RELATED"/>
    <property type="match status" value="1"/>
</dbReference>
<dbReference type="KEGG" id="pmak:PMPD1_2025"/>